<dbReference type="GO" id="GO:0098574">
    <property type="term" value="C:cytoplasmic side of lysosomal membrane"/>
    <property type="evidence" value="ECO:0007669"/>
    <property type="project" value="TreeGrafter"/>
</dbReference>
<protein>
    <submittedName>
        <fullName evidence="11">Lipopolysaccharide-induced tumor necrosis factor-alpha factor-like protein</fullName>
    </submittedName>
</protein>
<reference evidence="11 12" key="1">
    <citation type="submission" date="2019-02" db="EMBL/GenBank/DDBJ databases">
        <title>Opniocepnalus argus genome.</title>
        <authorList>
            <person name="Zhou C."/>
            <person name="Xiao S."/>
        </authorList>
    </citation>
    <scope>NUCLEOTIDE SEQUENCE [LARGE SCALE GENOMIC DNA]</scope>
    <source>
        <strain evidence="11">OARG1902GOOAL</strain>
        <tissue evidence="11">Muscle</tissue>
    </source>
</reference>
<proteinExistence type="inferred from homology"/>
<dbReference type="AlphaFoldDB" id="A0A6G1PCL9"/>
<keyword evidence="7 9" id="KW-0472">Membrane</keyword>
<evidence type="ECO:0000256" key="3">
    <source>
        <dbReference type="ARBA" id="ARBA00004630"/>
    </source>
</evidence>
<dbReference type="PANTHER" id="PTHR23292:SF46">
    <property type="entry name" value="LIPOPOLYSACCHARIDE-INDUCED TUMOR NECROSIS FACTOR-ALPHA FACTOR HOMOLOG"/>
    <property type="match status" value="1"/>
</dbReference>
<evidence type="ECO:0000256" key="7">
    <source>
        <dbReference type="ARBA" id="ARBA00023136"/>
    </source>
</evidence>
<dbReference type="GO" id="GO:0098560">
    <property type="term" value="C:cytoplasmic side of late endosome membrane"/>
    <property type="evidence" value="ECO:0007669"/>
    <property type="project" value="TreeGrafter"/>
</dbReference>
<accession>A0A6G1PCL9</accession>
<keyword evidence="9" id="KW-1133">Transmembrane helix</keyword>
<dbReference type="InterPro" id="IPR037519">
    <property type="entry name" value="LITAF_fam"/>
</dbReference>
<dbReference type="InterPro" id="IPR006629">
    <property type="entry name" value="LITAF"/>
</dbReference>
<keyword evidence="9" id="KW-0812">Transmembrane</keyword>
<feature type="region of interest" description="Disordered" evidence="8">
    <location>
        <begin position="1"/>
        <end position="32"/>
    </location>
</feature>
<keyword evidence="5" id="KW-0479">Metal-binding</keyword>
<feature type="domain" description="LITAF" evidence="10">
    <location>
        <begin position="90"/>
        <end position="174"/>
    </location>
</feature>
<gene>
    <name evidence="11" type="ORF">EXN66_Car003536</name>
</gene>
<dbReference type="EMBL" id="CM015714">
    <property type="protein sequence ID" value="KAF3687864.1"/>
    <property type="molecule type" value="Genomic_DNA"/>
</dbReference>
<dbReference type="Proteomes" id="UP000503349">
    <property type="component" value="Chromosome 3"/>
</dbReference>
<evidence type="ECO:0000256" key="4">
    <source>
        <dbReference type="ARBA" id="ARBA00005975"/>
    </source>
</evidence>
<comment type="subcellular location">
    <subcellularLocation>
        <location evidence="1">Endosome membrane</location>
        <topology evidence="1">Peripheral membrane protein</topology>
        <orientation evidence="1">Cytoplasmic side</orientation>
    </subcellularLocation>
    <subcellularLocation>
        <location evidence="2">Late endosome membrane</location>
    </subcellularLocation>
    <subcellularLocation>
        <location evidence="3">Lysosome membrane</location>
        <topology evidence="3">Peripheral membrane protein</topology>
        <orientation evidence="3">Cytoplasmic side</orientation>
    </subcellularLocation>
</comment>
<keyword evidence="12" id="KW-1185">Reference proteome</keyword>
<keyword evidence="6" id="KW-0862">Zinc</keyword>
<sequence length="174" mass="18608">MDPPSYEEASLQQPPSYSTSQSYPLAPPPTYGEAVTTHPDLFPVLTPPTVPTVVISSPQNPGAIVHPSTQIGVIPPVSSRQTPSAVVLTQPPPVPILATCLTNVPGLVRCPRCQQTVISKVTHVPGCAAWWMCVLLSMIGLIFGCCLIPLMIRGLQDTHHTCPQCGNLLHIYKS</sequence>
<dbReference type="PROSITE" id="PS51837">
    <property type="entry name" value="LITAF"/>
    <property type="match status" value="1"/>
</dbReference>
<feature type="transmembrane region" description="Helical" evidence="9">
    <location>
        <begin position="128"/>
        <end position="150"/>
    </location>
</feature>
<evidence type="ECO:0000256" key="8">
    <source>
        <dbReference type="SAM" id="MobiDB-lite"/>
    </source>
</evidence>
<organism evidence="11 12">
    <name type="scientific">Channa argus</name>
    <name type="common">Northern snakehead</name>
    <name type="synonym">Ophicephalus argus</name>
    <dbReference type="NCBI Taxonomy" id="215402"/>
    <lineage>
        <taxon>Eukaryota</taxon>
        <taxon>Metazoa</taxon>
        <taxon>Chordata</taxon>
        <taxon>Craniata</taxon>
        <taxon>Vertebrata</taxon>
        <taxon>Euteleostomi</taxon>
        <taxon>Actinopterygii</taxon>
        <taxon>Neopterygii</taxon>
        <taxon>Teleostei</taxon>
        <taxon>Neoteleostei</taxon>
        <taxon>Acanthomorphata</taxon>
        <taxon>Anabantaria</taxon>
        <taxon>Anabantiformes</taxon>
        <taxon>Channoidei</taxon>
        <taxon>Channidae</taxon>
        <taxon>Channa</taxon>
    </lineage>
</organism>
<evidence type="ECO:0000313" key="12">
    <source>
        <dbReference type="Proteomes" id="UP000503349"/>
    </source>
</evidence>
<evidence type="ECO:0000313" key="11">
    <source>
        <dbReference type="EMBL" id="KAF3687864.1"/>
    </source>
</evidence>
<evidence type="ECO:0000256" key="5">
    <source>
        <dbReference type="ARBA" id="ARBA00022723"/>
    </source>
</evidence>
<dbReference type="GO" id="GO:0005634">
    <property type="term" value="C:nucleus"/>
    <property type="evidence" value="ECO:0007669"/>
    <property type="project" value="TreeGrafter"/>
</dbReference>
<dbReference type="Pfam" id="PF10601">
    <property type="entry name" value="zf-LITAF-like"/>
    <property type="match status" value="1"/>
</dbReference>
<dbReference type="PANTHER" id="PTHR23292">
    <property type="entry name" value="LIPOPOLYSACCHARIDE-INDUCED TUMOR NECROSIS FACTOR-ALPHA FACTOR"/>
    <property type="match status" value="1"/>
</dbReference>
<name>A0A6G1PCL9_CHAAH</name>
<dbReference type="GO" id="GO:0008270">
    <property type="term" value="F:zinc ion binding"/>
    <property type="evidence" value="ECO:0007669"/>
    <property type="project" value="TreeGrafter"/>
</dbReference>
<comment type="similarity">
    <text evidence="4">Belongs to the CDIP1/LITAF family.</text>
</comment>
<evidence type="ECO:0000256" key="1">
    <source>
        <dbReference type="ARBA" id="ARBA00004125"/>
    </source>
</evidence>
<dbReference type="SMART" id="SM00714">
    <property type="entry name" value="LITAF"/>
    <property type="match status" value="1"/>
</dbReference>
<evidence type="ECO:0000256" key="2">
    <source>
        <dbReference type="ARBA" id="ARBA00004414"/>
    </source>
</evidence>
<reference evidence="12" key="2">
    <citation type="submission" date="2019-02" db="EMBL/GenBank/DDBJ databases">
        <title>Opniocepnalus argus Var Kimnra genome.</title>
        <authorList>
            <person name="Zhou C."/>
            <person name="Xiao S."/>
        </authorList>
    </citation>
    <scope>NUCLEOTIDE SEQUENCE [LARGE SCALE GENOMIC DNA]</scope>
</reference>
<feature type="compositionally biased region" description="Low complexity" evidence="8">
    <location>
        <begin position="10"/>
        <end position="24"/>
    </location>
</feature>
<evidence type="ECO:0000259" key="10">
    <source>
        <dbReference type="PROSITE" id="PS51837"/>
    </source>
</evidence>
<evidence type="ECO:0000256" key="6">
    <source>
        <dbReference type="ARBA" id="ARBA00022833"/>
    </source>
</evidence>
<evidence type="ECO:0000256" key="9">
    <source>
        <dbReference type="SAM" id="Phobius"/>
    </source>
</evidence>